<evidence type="ECO:0000256" key="6">
    <source>
        <dbReference type="SAM" id="Phobius"/>
    </source>
</evidence>
<feature type="domain" description="ABC3 transporter permease C-terminal" evidence="7">
    <location>
        <begin position="336"/>
        <end position="484"/>
    </location>
</feature>
<evidence type="ECO:0000256" key="5">
    <source>
        <dbReference type="ARBA" id="ARBA00023136"/>
    </source>
</evidence>
<sequence>MNYLKRAWYSVSRRKGKSFILFTVVFVLGNVIAGAIAIQQSTGNVEKKMKQQLGATVSAEMDIDKLMEEGDGTASFTGPAPLKEETIKQIGSSSYVKDYDYSYSGYLTVDKFKTYQMKNDNVSVNGDIASLNLKGSNRSEAADFKNKKIKLVEGRLVSKDEIKNGKAVAVISKKVADENGLGIGDQMVIDTKMVSQNADGTSESQEALKHSIEIVGLFEPITLDKKKSDEKKGGIQQQFLEMDQFNTIYMSNKLVRSINQQEIEKGKELDPDAYKDEEVQQQITPIYNLKSPDDVEAFKEEMTALLPEGYKATASTDEFDKVGGSVQKLSTISGYVVILSIIASLLIISLVVVLFMRDRKHEWGIYLSLGERRKHIMQQVVLELLFISLVAMCLSLITGNMLGKLISESLVASDALTELQQAAGNQLFISGSSSLGASLSTEDVINNYQVKFSLSYIVTFLISGISTVLLSAILPLTYVMRLNPKKIMM</sequence>
<keyword evidence="2" id="KW-1003">Cell membrane</keyword>
<protein>
    <submittedName>
        <fullName evidence="9">ABC transporter permease</fullName>
    </submittedName>
</protein>
<name>A0ABS6T8M1_9ENTE</name>
<dbReference type="EMBL" id="JAHUZB010000001">
    <property type="protein sequence ID" value="MBV7389252.1"/>
    <property type="molecule type" value="Genomic_DNA"/>
</dbReference>
<dbReference type="PANTHER" id="PTHR30572">
    <property type="entry name" value="MEMBRANE COMPONENT OF TRANSPORTER-RELATED"/>
    <property type="match status" value="1"/>
</dbReference>
<evidence type="ECO:0000313" key="10">
    <source>
        <dbReference type="Proteomes" id="UP000774130"/>
    </source>
</evidence>
<evidence type="ECO:0000256" key="1">
    <source>
        <dbReference type="ARBA" id="ARBA00004651"/>
    </source>
</evidence>
<evidence type="ECO:0000256" key="2">
    <source>
        <dbReference type="ARBA" id="ARBA00022475"/>
    </source>
</evidence>
<organism evidence="9 10">
    <name type="scientific">Enterococcus alishanensis</name>
    <dbReference type="NCBI Taxonomy" id="1303817"/>
    <lineage>
        <taxon>Bacteria</taxon>
        <taxon>Bacillati</taxon>
        <taxon>Bacillota</taxon>
        <taxon>Bacilli</taxon>
        <taxon>Lactobacillales</taxon>
        <taxon>Enterococcaceae</taxon>
        <taxon>Enterococcus</taxon>
    </lineage>
</organism>
<reference evidence="9 10" key="1">
    <citation type="submission" date="2021-06" db="EMBL/GenBank/DDBJ databases">
        <title>Enterococcus alishanensis sp. nov., a novel lactic acid bacterium isolated from fresh coffee beans.</title>
        <authorList>
            <person name="Chen Y.-S."/>
        </authorList>
    </citation>
    <scope>NUCLEOTIDE SEQUENCE [LARGE SCALE GENOMIC DNA]</scope>
    <source>
        <strain evidence="9 10">ALS3</strain>
    </source>
</reference>
<keyword evidence="10" id="KW-1185">Reference proteome</keyword>
<proteinExistence type="predicted"/>
<dbReference type="Pfam" id="PF12704">
    <property type="entry name" value="MacB_PCD"/>
    <property type="match status" value="1"/>
</dbReference>
<accession>A0ABS6T8M1</accession>
<dbReference type="Proteomes" id="UP000774130">
    <property type="component" value="Unassembled WGS sequence"/>
</dbReference>
<evidence type="ECO:0000256" key="4">
    <source>
        <dbReference type="ARBA" id="ARBA00022989"/>
    </source>
</evidence>
<keyword evidence="5 6" id="KW-0472">Membrane</keyword>
<evidence type="ECO:0000259" key="7">
    <source>
        <dbReference type="Pfam" id="PF02687"/>
    </source>
</evidence>
<dbReference type="InterPro" id="IPR003838">
    <property type="entry name" value="ABC3_permease_C"/>
</dbReference>
<keyword evidence="3 6" id="KW-0812">Transmembrane</keyword>
<feature type="transmembrane region" description="Helical" evidence="6">
    <location>
        <begin position="332"/>
        <end position="355"/>
    </location>
</feature>
<comment type="subcellular location">
    <subcellularLocation>
        <location evidence="1">Cell membrane</location>
        <topology evidence="1">Multi-pass membrane protein</topology>
    </subcellularLocation>
</comment>
<dbReference type="Pfam" id="PF02687">
    <property type="entry name" value="FtsX"/>
    <property type="match status" value="1"/>
</dbReference>
<feature type="domain" description="MacB-like periplasmic core" evidence="8">
    <location>
        <begin position="79"/>
        <end position="304"/>
    </location>
</feature>
<comment type="caution">
    <text evidence="9">The sequence shown here is derived from an EMBL/GenBank/DDBJ whole genome shotgun (WGS) entry which is preliminary data.</text>
</comment>
<feature type="transmembrane region" description="Helical" evidence="6">
    <location>
        <begin position="456"/>
        <end position="479"/>
    </location>
</feature>
<gene>
    <name evidence="9" type="ORF">KUA55_01055</name>
</gene>
<dbReference type="InterPro" id="IPR025857">
    <property type="entry name" value="MacB_PCD"/>
</dbReference>
<dbReference type="PANTHER" id="PTHR30572:SF9">
    <property type="entry name" value="ABC TRANSPORTER PERMEASE PROTEIN"/>
    <property type="match status" value="1"/>
</dbReference>
<dbReference type="InterPro" id="IPR050250">
    <property type="entry name" value="Macrolide_Exporter_MacB"/>
</dbReference>
<keyword evidence="4 6" id="KW-1133">Transmembrane helix</keyword>
<feature type="transmembrane region" description="Helical" evidence="6">
    <location>
        <begin position="376"/>
        <end position="397"/>
    </location>
</feature>
<dbReference type="RefSeq" id="WP_218324319.1">
    <property type="nucleotide sequence ID" value="NZ_JAHUZB010000001.1"/>
</dbReference>
<evidence type="ECO:0000256" key="3">
    <source>
        <dbReference type="ARBA" id="ARBA00022692"/>
    </source>
</evidence>
<evidence type="ECO:0000313" key="9">
    <source>
        <dbReference type="EMBL" id="MBV7389252.1"/>
    </source>
</evidence>
<evidence type="ECO:0000259" key="8">
    <source>
        <dbReference type="Pfam" id="PF12704"/>
    </source>
</evidence>